<evidence type="ECO:0000313" key="4">
    <source>
        <dbReference type="EMBL" id="KAK3315526.1"/>
    </source>
</evidence>
<name>A0AAE0M189_9PEZI</name>
<keyword evidence="5" id="KW-1185">Reference proteome</keyword>
<reference evidence="4" key="1">
    <citation type="journal article" date="2023" name="Mol. Phylogenet. Evol.">
        <title>Genome-scale phylogeny and comparative genomics of the fungal order Sordariales.</title>
        <authorList>
            <person name="Hensen N."/>
            <person name="Bonometti L."/>
            <person name="Westerberg I."/>
            <person name="Brannstrom I.O."/>
            <person name="Guillou S."/>
            <person name="Cros-Aarteil S."/>
            <person name="Calhoun S."/>
            <person name="Haridas S."/>
            <person name="Kuo A."/>
            <person name="Mondo S."/>
            <person name="Pangilinan J."/>
            <person name="Riley R."/>
            <person name="LaButti K."/>
            <person name="Andreopoulos B."/>
            <person name="Lipzen A."/>
            <person name="Chen C."/>
            <person name="Yan M."/>
            <person name="Daum C."/>
            <person name="Ng V."/>
            <person name="Clum A."/>
            <person name="Steindorff A."/>
            <person name="Ohm R.A."/>
            <person name="Martin F."/>
            <person name="Silar P."/>
            <person name="Natvig D.O."/>
            <person name="Lalanne C."/>
            <person name="Gautier V."/>
            <person name="Ament-Velasquez S.L."/>
            <person name="Kruys A."/>
            <person name="Hutchinson M.I."/>
            <person name="Powell A.J."/>
            <person name="Barry K."/>
            <person name="Miller A.N."/>
            <person name="Grigoriev I.V."/>
            <person name="Debuchy R."/>
            <person name="Gladieux P."/>
            <person name="Hiltunen Thoren M."/>
            <person name="Johannesson H."/>
        </authorList>
    </citation>
    <scope>NUCLEOTIDE SEQUENCE</scope>
    <source>
        <strain evidence="4">CBS 118394</strain>
    </source>
</reference>
<evidence type="ECO:0000256" key="1">
    <source>
        <dbReference type="SAM" id="Coils"/>
    </source>
</evidence>
<reference evidence="4" key="2">
    <citation type="submission" date="2023-06" db="EMBL/GenBank/DDBJ databases">
        <authorList>
            <consortium name="Lawrence Berkeley National Laboratory"/>
            <person name="Haridas S."/>
            <person name="Hensen N."/>
            <person name="Bonometti L."/>
            <person name="Westerberg I."/>
            <person name="Brannstrom I.O."/>
            <person name="Guillou S."/>
            <person name="Cros-Aarteil S."/>
            <person name="Calhoun S."/>
            <person name="Kuo A."/>
            <person name="Mondo S."/>
            <person name="Pangilinan J."/>
            <person name="Riley R."/>
            <person name="Labutti K."/>
            <person name="Andreopoulos B."/>
            <person name="Lipzen A."/>
            <person name="Chen C."/>
            <person name="Yanf M."/>
            <person name="Daum C."/>
            <person name="Ng V."/>
            <person name="Clum A."/>
            <person name="Steindorff A."/>
            <person name="Ohm R."/>
            <person name="Martin F."/>
            <person name="Silar P."/>
            <person name="Natvig D."/>
            <person name="Lalanne C."/>
            <person name="Gautier V."/>
            <person name="Ament-Velasquez S.L."/>
            <person name="Kruys A."/>
            <person name="Hutchinson M.I."/>
            <person name="Powell A.J."/>
            <person name="Barry K."/>
            <person name="Miller A.N."/>
            <person name="Grigoriev I.V."/>
            <person name="Debuchy R."/>
            <person name="Gladieux P."/>
            <person name="Thoren M.H."/>
            <person name="Johannesson H."/>
        </authorList>
    </citation>
    <scope>NUCLEOTIDE SEQUENCE</scope>
    <source>
        <strain evidence="4">CBS 118394</strain>
    </source>
</reference>
<gene>
    <name evidence="4" type="ORF">B0H66DRAFT_594073</name>
</gene>
<feature type="compositionally biased region" description="Gly residues" evidence="2">
    <location>
        <begin position="520"/>
        <end position="536"/>
    </location>
</feature>
<feature type="coiled-coil region" evidence="1">
    <location>
        <begin position="259"/>
        <end position="293"/>
    </location>
</feature>
<dbReference type="Proteomes" id="UP001283341">
    <property type="component" value="Unassembled WGS sequence"/>
</dbReference>
<feature type="region of interest" description="Disordered" evidence="2">
    <location>
        <begin position="517"/>
        <end position="559"/>
    </location>
</feature>
<feature type="transmembrane region" description="Helical" evidence="3">
    <location>
        <begin position="400"/>
        <end position="423"/>
    </location>
</feature>
<comment type="caution">
    <text evidence="4">The sequence shown here is derived from an EMBL/GenBank/DDBJ whole genome shotgun (WGS) entry which is preliminary data.</text>
</comment>
<feature type="transmembrane region" description="Helical" evidence="3">
    <location>
        <begin position="466"/>
        <end position="486"/>
    </location>
</feature>
<dbReference type="Gene3D" id="1.20.58.340">
    <property type="entry name" value="Magnesium transport protein CorA, transmembrane region"/>
    <property type="match status" value="1"/>
</dbReference>
<accession>A0AAE0M189</accession>
<keyword evidence="3" id="KW-0812">Transmembrane</keyword>
<dbReference type="EMBL" id="JAUEDM010000006">
    <property type="protein sequence ID" value="KAK3315526.1"/>
    <property type="molecule type" value="Genomic_DNA"/>
</dbReference>
<keyword evidence="3" id="KW-1133">Transmembrane helix</keyword>
<sequence length="559" mass="62893">MEWPTVIDPFLTITDDDYFFNYNQGDKFACKVLRRQGNVNGTMELVSEEEWSKWREGLESTADLTQIPPDDIDRSGYHVLLSARAKPLTQTVEPALNALPFSLEDWKLVTQFFYLHNAVCDPMLGNFLSTMTTHLVKDHGNETLDMFTAVMSSENFPDNIAVSSTYFRRPRVTVAVVYGCNESQMEEAQKLLEGSPEVKSHPLLMIGIFEELQRNRMQNFLEELTAEFEEIIDKLDLRTFEEAKTSKKRRRLNIDNARLRNCRVQSRKLEEEVRVAKCQVEKMLEQITKLEDEVAPPVTTQVDAQQQLPADQTPSRQAAAVQAHHVRWPGNELAADTERYKQRFKEICLHYEGMMAKCRMMSDELAFTRELYMAEMSRLESEAGLHEAQASRHQAKASTVLAFVAMLYLPMTSVATIFAMPVFDWKLRWLDIRFQKTAADADSPRSNLTAGPLGSTDPGSDVVFGAYGWLWVIISVILTAATIYGWRYYTQEREDDDNHDQDSDHFGTVRRAITMVHSGVGKGGGGGGGGGGGSGGAMVYTSNSSASRPSSSTPGVKEK</sequence>
<protein>
    <submittedName>
        <fullName evidence="4">Uncharacterized protein</fullName>
    </submittedName>
</protein>
<feature type="compositionally biased region" description="Low complexity" evidence="2">
    <location>
        <begin position="542"/>
        <end position="552"/>
    </location>
</feature>
<keyword evidence="3" id="KW-0472">Membrane</keyword>
<organism evidence="4 5">
    <name type="scientific">Apodospora peruviana</name>
    <dbReference type="NCBI Taxonomy" id="516989"/>
    <lineage>
        <taxon>Eukaryota</taxon>
        <taxon>Fungi</taxon>
        <taxon>Dikarya</taxon>
        <taxon>Ascomycota</taxon>
        <taxon>Pezizomycotina</taxon>
        <taxon>Sordariomycetes</taxon>
        <taxon>Sordariomycetidae</taxon>
        <taxon>Sordariales</taxon>
        <taxon>Lasiosphaeriaceae</taxon>
        <taxon>Apodospora</taxon>
    </lineage>
</organism>
<keyword evidence="1" id="KW-0175">Coiled coil</keyword>
<evidence type="ECO:0000256" key="3">
    <source>
        <dbReference type="SAM" id="Phobius"/>
    </source>
</evidence>
<evidence type="ECO:0000313" key="5">
    <source>
        <dbReference type="Proteomes" id="UP001283341"/>
    </source>
</evidence>
<evidence type="ECO:0000256" key="2">
    <source>
        <dbReference type="SAM" id="MobiDB-lite"/>
    </source>
</evidence>
<dbReference type="AlphaFoldDB" id="A0AAE0M189"/>
<proteinExistence type="predicted"/>